<evidence type="ECO:0000313" key="2">
    <source>
        <dbReference type="Proteomes" id="UP000028492"/>
    </source>
</evidence>
<dbReference type="InterPro" id="IPR036724">
    <property type="entry name" value="Cobalamin-bd_sf"/>
</dbReference>
<dbReference type="Gene3D" id="3.40.50.280">
    <property type="entry name" value="Cobalamin-binding domain"/>
    <property type="match status" value="1"/>
</dbReference>
<dbReference type="SUPFAM" id="SSF52242">
    <property type="entry name" value="Cobalamin (vitamin B12)-binding domain"/>
    <property type="match status" value="1"/>
</dbReference>
<dbReference type="AlphaFoldDB" id="A0A075V0G4"/>
<dbReference type="KEGG" id="aja:AJAP_35700"/>
<sequence>MTRHLLRVVLAEFGVEEGSAVALGRLLRDEGVEVVYAGRLDTVEQLVRTVEQEDPDILGILRGASEPEGLAETLPGVLLFAVGNGPSGFDNAFESQEDAANWVSGVRSHTVETPSDRVR</sequence>
<dbReference type="Proteomes" id="UP000028492">
    <property type="component" value="Chromosome"/>
</dbReference>
<evidence type="ECO:0008006" key="3">
    <source>
        <dbReference type="Google" id="ProtNLM"/>
    </source>
</evidence>
<dbReference type="STRING" id="208439.AJAP_35700"/>
<dbReference type="EMBL" id="CP008953">
    <property type="protein sequence ID" value="AIG79947.1"/>
    <property type="molecule type" value="Genomic_DNA"/>
</dbReference>
<dbReference type="RefSeq" id="WP_038519606.1">
    <property type="nucleotide sequence ID" value="NZ_CP008953.1"/>
</dbReference>
<dbReference type="GO" id="GO:0046872">
    <property type="term" value="F:metal ion binding"/>
    <property type="evidence" value="ECO:0007669"/>
    <property type="project" value="InterPro"/>
</dbReference>
<accession>A0A075V0G4</accession>
<dbReference type="HOGENOM" id="CLU_2165658_0_0_11"/>
<proteinExistence type="predicted"/>
<organism evidence="1 2">
    <name type="scientific">Amycolatopsis japonica</name>
    <dbReference type="NCBI Taxonomy" id="208439"/>
    <lineage>
        <taxon>Bacteria</taxon>
        <taxon>Bacillati</taxon>
        <taxon>Actinomycetota</taxon>
        <taxon>Actinomycetes</taxon>
        <taxon>Pseudonocardiales</taxon>
        <taxon>Pseudonocardiaceae</taxon>
        <taxon>Amycolatopsis</taxon>
        <taxon>Amycolatopsis japonica group</taxon>
    </lineage>
</organism>
<keyword evidence="2" id="KW-1185">Reference proteome</keyword>
<protein>
    <recommendedName>
        <fullName evidence="3">B12-binding domain-containing protein</fullName>
    </recommendedName>
</protein>
<evidence type="ECO:0000313" key="1">
    <source>
        <dbReference type="EMBL" id="AIG79947.1"/>
    </source>
</evidence>
<dbReference type="eggNOG" id="ENOG502ZDA4">
    <property type="taxonomic scope" value="Bacteria"/>
</dbReference>
<dbReference type="GO" id="GO:0031419">
    <property type="term" value="F:cobalamin binding"/>
    <property type="evidence" value="ECO:0007669"/>
    <property type="project" value="InterPro"/>
</dbReference>
<name>A0A075V0G4_9PSEU</name>
<reference evidence="1 2" key="1">
    <citation type="journal article" date="2014" name="J. Biotechnol.">
        <title>Complete genome sequence of the actinobacterium Amycolatopsis japonica MG417-CF17(T) (=DSM 44213T) producing (S,S)-N,N'-ethylenediaminedisuccinic acid.</title>
        <authorList>
            <person name="Stegmann E."/>
            <person name="Albersmeier A."/>
            <person name="Spohn M."/>
            <person name="Gert H."/>
            <person name="Weber T."/>
            <person name="Wohlleben W."/>
            <person name="Kalinowski J."/>
            <person name="Ruckert C."/>
        </authorList>
    </citation>
    <scope>NUCLEOTIDE SEQUENCE [LARGE SCALE GENOMIC DNA]</scope>
    <source>
        <strain evidence="2">MG417-CF17 (DSM 44213)</strain>
    </source>
</reference>
<gene>
    <name evidence="1" type="ORF">AJAP_35700</name>
</gene>